<evidence type="ECO:0000313" key="3">
    <source>
        <dbReference type="Proteomes" id="UP000575068"/>
    </source>
</evidence>
<reference evidence="2 3" key="1">
    <citation type="submission" date="2020-08" db="EMBL/GenBank/DDBJ databases">
        <title>Genomic Encyclopedia of Type Strains, Phase IV (KMG-IV): sequencing the most valuable type-strain genomes for metagenomic binning, comparative biology and taxonomic classification.</title>
        <authorList>
            <person name="Goeker M."/>
        </authorList>
    </citation>
    <scope>NUCLEOTIDE SEQUENCE [LARGE SCALE GENOMIC DNA]</scope>
    <source>
        <strain evidence="2 3">DSM 7465</strain>
    </source>
</reference>
<dbReference type="EC" id="3.5.2.6" evidence="2"/>
<dbReference type="Gene3D" id="3.40.710.10">
    <property type="entry name" value="DD-peptidase/beta-lactamase superfamily"/>
    <property type="match status" value="1"/>
</dbReference>
<dbReference type="GO" id="GO:0008800">
    <property type="term" value="F:beta-lactamase activity"/>
    <property type="evidence" value="ECO:0007669"/>
    <property type="project" value="UniProtKB-EC"/>
</dbReference>
<dbReference type="InterPro" id="IPR012338">
    <property type="entry name" value="Beta-lactam/transpept-like"/>
</dbReference>
<evidence type="ECO:0000313" key="2">
    <source>
        <dbReference type="EMBL" id="MBB4641126.1"/>
    </source>
</evidence>
<accession>A0A840HUE9</accession>
<dbReference type="RefSeq" id="WP_184474931.1">
    <property type="nucleotide sequence ID" value="NZ_JACHOV010000004.1"/>
</dbReference>
<sequence length="420" mass="45178">MVLVALAAGGLFLYQHYASDAGSGRNAIARAANIPLPEAQAWRSVVNYDVLDARLDRLMAEREMTGLAIAVVEDGKLAFIRGYGVTSQETGEPVTQHTVFRWASLSKGVAGTLAAKLAAEGKLNLDRSVASYGSSLRLPGGAEQVATLSDVLSHRLGLWKNAYDGKLEGGGDPIAIRHELAGLTLICPPGSCHSYQNIAYDTAGEIIGKVTHHSYAEAVETQLFQPLGMTGASIGLGDLTCARSWARPYRNGYPVKLTDAYYKVPAAAGVNSNIVDMARWMQAQMGEDPSVLPPKVLKAIHDPLVGTLRPYGSTALGRALHDPAYGLGWRSFTYAGHRLVGHSGAVAGYRSTMMFDPETRTGIAMLWNSESSKPFRAQLELFDLYYGLPFQNWMEIDALPDQPVTPMRVAANGTSQRAAP</sequence>
<keyword evidence="3" id="KW-1185">Reference proteome</keyword>
<dbReference type="EMBL" id="JACHOV010000004">
    <property type="protein sequence ID" value="MBB4641126.1"/>
    <property type="molecule type" value="Genomic_DNA"/>
</dbReference>
<dbReference type="InterPro" id="IPR050491">
    <property type="entry name" value="AmpC-like"/>
</dbReference>
<evidence type="ECO:0000259" key="1">
    <source>
        <dbReference type="Pfam" id="PF00144"/>
    </source>
</evidence>
<organism evidence="2 3">
    <name type="scientific">Rhizorhapis suberifaciens</name>
    <name type="common">corky root of lettuce</name>
    <dbReference type="NCBI Taxonomy" id="13656"/>
    <lineage>
        <taxon>Bacteria</taxon>
        <taxon>Pseudomonadati</taxon>
        <taxon>Pseudomonadota</taxon>
        <taxon>Alphaproteobacteria</taxon>
        <taxon>Sphingomonadales</taxon>
        <taxon>Sphingomonadaceae</taxon>
        <taxon>Rhizorhapis</taxon>
    </lineage>
</organism>
<dbReference type="InterPro" id="IPR001466">
    <property type="entry name" value="Beta-lactam-related"/>
</dbReference>
<keyword evidence="2" id="KW-0378">Hydrolase</keyword>
<feature type="domain" description="Beta-lactamase-related" evidence="1">
    <location>
        <begin position="51"/>
        <end position="378"/>
    </location>
</feature>
<gene>
    <name evidence="2" type="ORF">HNQ99_001430</name>
</gene>
<dbReference type="Pfam" id="PF00144">
    <property type="entry name" value="Beta-lactamase"/>
    <property type="match status" value="1"/>
</dbReference>
<dbReference type="SUPFAM" id="SSF56601">
    <property type="entry name" value="beta-lactamase/transpeptidase-like"/>
    <property type="match status" value="1"/>
</dbReference>
<protein>
    <submittedName>
        <fullName evidence="2">Beta-lactamase class C</fullName>
        <ecNumber evidence="2">3.5.2.6</ecNumber>
    </submittedName>
</protein>
<dbReference type="AlphaFoldDB" id="A0A840HUE9"/>
<dbReference type="PANTHER" id="PTHR46825">
    <property type="entry name" value="D-ALANYL-D-ALANINE-CARBOXYPEPTIDASE/ENDOPEPTIDASE AMPH"/>
    <property type="match status" value="1"/>
</dbReference>
<name>A0A840HUE9_9SPHN</name>
<dbReference type="PANTHER" id="PTHR46825:SF15">
    <property type="entry name" value="BETA-LACTAMASE-RELATED DOMAIN-CONTAINING PROTEIN"/>
    <property type="match status" value="1"/>
</dbReference>
<dbReference type="Proteomes" id="UP000575068">
    <property type="component" value="Unassembled WGS sequence"/>
</dbReference>
<comment type="caution">
    <text evidence="2">The sequence shown here is derived from an EMBL/GenBank/DDBJ whole genome shotgun (WGS) entry which is preliminary data.</text>
</comment>
<proteinExistence type="predicted"/>